<dbReference type="SFLD" id="SFLDG00358">
    <property type="entry name" value="Main_(cytGST)"/>
    <property type="match status" value="1"/>
</dbReference>
<dbReference type="PROSITE" id="PS50405">
    <property type="entry name" value="GST_CTER"/>
    <property type="match status" value="1"/>
</dbReference>
<dbReference type="InterPro" id="IPR004045">
    <property type="entry name" value="Glutathione_S-Trfase_N"/>
</dbReference>
<evidence type="ECO:0000256" key="4">
    <source>
        <dbReference type="ARBA" id="ARBA00047960"/>
    </source>
</evidence>
<name>A0AAV5RMP7_STABA</name>
<sequence length="226" mass="25753">MTVTVHYLQNSRASRVVWLLEELGVSYKIKYYRRQASMLAPPELKEIHPSGSSPIIEDEGRVYAESGHILEYLTTKYGKGSNLIWRNEDEENTIKYALFAAEGNIMVSGIMLGIPRLVGQRLPAGLSGSADKVFKCVDEFYAIKEQDKCLKNLDEQLAKNGGFFCNGRLTVADIMYENTVEILETIFHTIENLNNDYPNIAKWYKSLNELPKKIVTNDKIKHLDEE</sequence>
<evidence type="ECO:0000256" key="1">
    <source>
        <dbReference type="ARBA" id="ARBA00007409"/>
    </source>
</evidence>
<dbReference type="InterPro" id="IPR010987">
    <property type="entry name" value="Glutathione-S-Trfase_C-like"/>
</dbReference>
<evidence type="ECO:0000256" key="2">
    <source>
        <dbReference type="ARBA" id="ARBA00012452"/>
    </source>
</evidence>
<dbReference type="GO" id="GO:0004364">
    <property type="term" value="F:glutathione transferase activity"/>
    <property type="evidence" value="ECO:0007669"/>
    <property type="project" value="UniProtKB-EC"/>
</dbReference>
<dbReference type="Pfam" id="PF13409">
    <property type="entry name" value="GST_N_2"/>
    <property type="match status" value="1"/>
</dbReference>
<feature type="domain" description="GST N-terminal" evidence="5">
    <location>
        <begin position="1"/>
        <end position="81"/>
    </location>
</feature>
<dbReference type="FunFam" id="3.40.30.10:FF:000156">
    <property type="entry name" value="Glutathione S-transferase 1"/>
    <property type="match status" value="1"/>
</dbReference>
<dbReference type="EC" id="2.5.1.18" evidence="2"/>
<comment type="caution">
    <text evidence="7">The sequence shown here is derived from an EMBL/GenBank/DDBJ whole genome shotgun (WGS) entry which is preliminary data.</text>
</comment>
<reference evidence="7 8" key="1">
    <citation type="journal article" date="2023" name="Elife">
        <title>Identification of key yeast species and microbe-microbe interactions impacting larval growth of Drosophila in the wild.</title>
        <authorList>
            <person name="Mure A."/>
            <person name="Sugiura Y."/>
            <person name="Maeda R."/>
            <person name="Honda K."/>
            <person name="Sakurai N."/>
            <person name="Takahashi Y."/>
            <person name="Watada M."/>
            <person name="Katoh T."/>
            <person name="Gotoh A."/>
            <person name="Gotoh Y."/>
            <person name="Taniguchi I."/>
            <person name="Nakamura K."/>
            <person name="Hayashi T."/>
            <person name="Katayama T."/>
            <person name="Uemura T."/>
            <person name="Hattori Y."/>
        </authorList>
    </citation>
    <scope>NUCLEOTIDE SEQUENCE [LARGE SCALE GENOMIC DNA]</scope>
    <source>
        <strain evidence="7 8">SB-73</strain>
    </source>
</reference>
<dbReference type="Gene3D" id="3.40.30.10">
    <property type="entry name" value="Glutaredoxin"/>
    <property type="match status" value="1"/>
</dbReference>
<keyword evidence="3 7" id="KW-0808">Transferase</keyword>
<proteinExistence type="inferred from homology"/>
<evidence type="ECO:0000313" key="7">
    <source>
        <dbReference type="EMBL" id="GMM52433.1"/>
    </source>
</evidence>
<dbReference type="InterPro" id="IPR036249">
    <property type="entry name" value="Thioredoxin-like_sf"/>
</dbReference>
<gene>
    <name evidence="7" type="ORF">DASB73_033960</name>
</gene>
<evidence type="ECO:0000256" key="3">
    <source>
        <dbReference type="ARBA" id="ARBA00022679"/>
    </source>
</evidence>
<comment type="similarity">
    <text evidence="1">Belongs to the GST superfamily.</text>
</comment>
<dbReference type="SUPFAM" id="SSF47616">
    <property type="entry name" value="GST C-terminal domain-like"/>
    <property type="match status" value="1"/>
</dbReference>
<dbReference type="AlphaFoldDB" id="A0AAV5RMP7"/>
<evidence type="ECO:0000259" key="6">
    <source>
        <dbReference type="PROSITE" id="PS50405"/>
    </source>
</evidence>
<dbReference type="SUPFAM" id="SSF52833">
    <property type="entry name" value="Thioredoxin-like"/>
    <property type="match status" value="1"/>
</dbReference>
<accession>A0AAV5RMP7</accession>
<protein>
    <recommendedName>
        <fullName evidence="2">glutathione transferase</fullName>
        <ecNumber evidence="2">2.5.1.18</ecNumber>
    </recommendedName>
</protein>
<dbReference type="SFLD" id="SFLDS00019">
    <property type="entry name" value="Glutathione_Transferase_(cytos"/>
    <property type="match status" value="1"/>
</dbReference>
<comment type="catalytic activity">
    <reaction evidence="4">
        <text>RX + glutathione = an S-substituted glutathione + a halide anion + H(+)</text>
        <dbReference type="Rhea" id="RHEA:16437"/>
        <dbReference type="ChEBI" id="CHEBI:15378"/>
        <dbReference type="ChEBI" id="CHEBI:16042"/>
        <dbReference type="ChEBI" id="CHEBI:17792"/>
        <dbReference type="ChEBI" id="CHEBI:57925"/>
        <dbReference type="ChEBI" id="CHEBI:90779"/>
        <dbReference type="EC" id="2.5.1.18"/>
    </reaction>
</comment>
<dbReference type="PROSITE" id="PS50404">
    <property type="entry name" value="GST_NTER"/>
    <property type="match status" value="1"/>
</dbReference>
<dbReference type="CDD" id="cd03046">
    <property type="entry name" value="GST_N_GTT1_like"/>
    <property type="match status" value="1"/>
</dbReference>
<dbReference type="EMBL" id="BTGC01000008">
    <property type="protein sequence ID" value="GMM52433.1"/>
    <property type="molecule type" value="Genomic_DNA"/>
</dbReference>
<feature type="domain" description="GST C-terminal" evidence="6">
    <location>
        <begin position="87"/>
        <end position="226"/>
    </location>
</feature>
<evidence type="ECO:0000259" key="5">
    <source>
        <dbReference type="PROSITE" id="PS50404"/>
    </source>
</evidence>
<dbReference type="PANTHER" id="PTHR44051">
    <property type="entry name" value="GLUTATHIONE S-TRANSFERASE-RELATED"/>
    <property type="match status" value="1"/>
</dbReference>
<dbReference type="GO" id="GO:0005737">
    <property type="term" value="C:cytoplasm"/>
    <property type="evidence" value="ECO:0007669"/>
    <property type="project" value="UniProtKB-ARBA"/>
</dbReference>
<keyword evidence="8" id="KW-1185">Reference proteome</keyword>
<dbReference type="Gene3D" id="1.20.1050.10">
    <property type="match status" value="1"/>
</dbReference>
<dbReference type="Proteomes" id="UP001362899">
    <property type="component" value="Unassembled WGS sequence"/>
</dbReference>
<dbReference type="InterPro" id="IPR004046">
    <property type="entry name" value="GST_C"/>
</dbReference>
<dbReference type="InterPro" id="IPR036282">
    <property type="entry name" value="Glutathione-S-Trfase_C_sf"/>
</dbReference>
<organism evidence="7 8">
    <name type="scientific">Starmerella bacillaris</name>
    <name type="common">Yeast</name>
    <name type="synonym">Candida zemplinina</name>
    <dbReference type="NCBI Taxonomy" id="1247836"/>
    <lineage>
        <taxon>Eukaryota</taxon>
        <taxon>Fungi</taxon>
        <taxon>Dikarya</taxon>
        <taxon>Ascomycota</taxon>
        <taxon>Saccharomycotina</taxon>
        <taxon>Dipodascomycetes</taxon>
        <taxon>Dipodascales</taxon>
        <taxon>Trichomonascaceae</taxon>
        <taxon>Starmerella</taxon>
    </lineage>
</organism>
<dbReference type="Pfam" id="PF14497">
    <property type="entry name" value="GST_C_3"/>
    <property type="match status" value="1"/>
</dbReference>
<evidence type="ECO:0000313" key="8">
    <source>
        <dbReference type="Proteomes" id="UP001362899"/>
    </source>
</evidence>
<dbReference type="PANTHER" id="PTHR44051:SF9">
    <property type="entry name" value="GLUTATHIONE S-TRANSFERASE 1"/>
    <property type="match status" value="1"/>
</dbReference>
<dbReference type="InterPro" id="IPR040079">
    <property type="entry name" value="Glutathione_S-Trfase"/>
</dbReference>
<dbReference type="GO" id="GO:0004602">
    <property type="term" value="F:glutathione peroxidase activity"/>
    <property type="evidence" value="ECO:0007669"/>
    <property type="project" value="UniProtKB-ARBA"/>
</dbReference>